<feature type="transmembrane region" description="Helical" evidence="1">
    <location>
        <begin position="42"/>
        <end position="64"/>
    </location>
</feature>
<dbReference type="EMBL" id="JALGBH010000002">
    <property type="protein sequence ID" value="MCJ0742884.1"/>
    <property type="molecule type" value="Genomic_DNA"/>
</dbReference>
<gene>
    <name evidence="3" type="ORF">MMF97_09190</name>
</gene>
<keyword evidence="1" id="KW-0472">Membrane</keyword>
<dbReference type="Proteomes" id="UP001165460">
    <property type="component" value="Unassembled WGS sequence"/>
</dbReference>
<protein>
    <submittedName>
        <fullName evidence="3">PH domain-containing protein</fullName>
    </submittedName>
</protein>
<keyword evidence="4" id="KW-1185">Reference proteome</keyword>
<dbReference type="RefSeq" id="WP_243361748.1">
    <property type="nucleotide sequence ID" value="NZ_JALGBH010000002.1"/>
</dbReference>
<proteinExistence type="predicted"/>
<name>A0ABS9ZX40_9SPHI</name>
<feature type="transmembrane region" description="Helical" evidence="1">
    <location>
        <begin position="12"/>
        <end position="30"/>
    </location>
</feature>
<dbReference type="Pfam" id="PF10882">
    <property type="entry name" value="bPH_5"/>
    <property type="match status" value="1"/>
</dbReference>
<reference evidence="3" key="1">
    <citation type="submission" date="2022-03" db="EMBL/GenBank/DDBJ databases">
        <authorList>
            <person name="Woo C.Y."/>
        </authorList>
    </citation>
    <scope>NUCLEOTIDE SEQUENCE</scope>
    <source>
        <strain evidence="3">CYS-01</strain>
    </source>
</reference>
<evidence type="ECO:0000256" key="1">
    <source>
        <dbReference type="SAM" id="Phobius"/>
    </source>
</evidence>
<evidence type="ECO:0000313" key="3">
    <source>
        <dbReference type="EMBL" id="MCJ0742884.1"/>
    </source>
</evidence>
<sequence length="170" mass="19058">MKYSASTDKPVKIISTGVLILFLFIGQNNVRTIIHAGADRGVILIHAAILLFLVATLLFCYLYAPQSYSIDETGLSVNRIIGKINLKFDDLDQVRAVEEGEMNGLIRTFGVGGLFGYFGKYYANKIGNMTLYATQRKNRILIITKQHKKIVITPDDRSMLEKLEQGVKGW</sequence>
<comment type="caution">
    <text evidence="3">The sequence shown here is derived from an EMBL/GenBank/DDBJ whole genome shotgun (WGS) entry which is preliminary data.</text>
</comment>
<dbReference type="InterPro" id="IPR027783">
    <property type="entry name" value="Bacterial_PH-related"/>
</dbReference>
<accession>A0ABS9ZX40</accession>
<keyword evidence="1" id="KW-0812">Transmembrane</keyword>
<keyword evidence="1" id="KW-1133">Transmembrane helix</keyword>
<organism evidence="3 4">
    <name type="scientific">Pedobacter montanisoli</name>
    <dbReference type="NCBI Taxonomy" id="2923277"/>
    <lineage>
        <taxon>Bacteria</taxon>
        <taxon>Pseudomonadati</taxon>
        <taxon>Bacteroidota</taxon>
        <taxon>Sphingobacteriia</taxon>
        <taxon>Sphingobacteriales</taxon>
        <taxon>Sphingobacteriaceae</taxon>
        <taxon>Pedobacter</taxon>
    </lineage>
</organism>
<evidence type="ECO:0000259" key="2">
    <source>
        <dbReference type="Pfam" id="PF10882"/>
    </source>
</evidence>
<evidence type="ECO:0000313" key="4">
    <source>
        <dbReference type="Proteomes" id="UP001165460"/>
    </source>
</evidence>
<feature type="domain" description="Bacterial Pleckstrin homology" evidence="2">
    <location>
        <begin position="67"/>
        <end position="164"/>
    </location>
</feature>